<dbReference type="PANTHER" id="PTHR43531">
    <property type="entry name" value="PROTEIN ICFG"/>
    <property type="match status" value="1"/>
</dbReference>
<dbReference type="GO" id="GO:0007165">
    <property type="term" value="P:signal transduction"/>
    <property type="evidence" value="ECO:0007669"/>
    <property type="project" value="UniProtKB-KW"/>
</dbReference>
<keyword evidence="5" id="KW-1133">Transmembrane helix</keyword>
<protein>
    <recommendedName>
        <fullName evidence="6">Methyl-accepting transducer domain-containing protein</fullName>
    </recommendedName>
</protein>
<dbReference type="PANTHER" id="PTHR43531:SF11">
    <property type="entry name" value="METHYL-ACCEPTING CHEMOTAXIS PROTEIN 3"/>
    <property type="match status" value="1"/>
</dbReference>
<dbReference type="Pfam" id="PF08376">
    <property type="entry name" value="NIT"/>
    <property type="match status" value="1"/>
</dbReference>
<evidence type="ECO:0000313" key="8">
    <source>
        <dbReference type="Proteomes" id="UP000197596"/>
    </source>
</evidence>
<dbReference type="PRINTS" id="PR00260">
    <property type="entry name" value="CHEMTRNSDUCR"/>
</dbReference>
<evidence type="ECO:0000313" key="7">
    <source>
        <dbReference type="EMBL" id="OWY31296.1"/>
    </source>
</evidence>
<feature type="region of interest" description="Disordered" evidence="4">
    <location>
        <begin position="600"/>
        <end position="628"/>
    </location>
</feature>
<evidence type="ECO:0000256" key="3">
    <source>
        <dbReference type="PROSITE-ProRule" id="PRU00284"/>
    </source>
</evidence>
<dbReference type="SUPFAM" id="SSF58104">
    <property type="entry name" value="Methyl-accepting chemotaxis protein (MCP) signaling domain"/>
    <property type="match status" value="1"/>
</dbReference>
<dbReference type="GO" id="GO:0005886">
    <property type="term" value="C:plasma membrane"/>
    <property type="evidence" value="ECO:0007669"/>
    <property type="project" value="TreeGrafter"/>
</dbReference>
<feature type="domain" description="Methyl-accepting transducer" evidence="6">
    <location>
        <begin position="369"/>
        <end position="584"/>
    </location>
</feature>
<dbReference type="InterPro" id="IPR013587">
    <property type="entry name" value="Nitrate/nitrite_sensing"/>
</dbReference>
<evidence type="ECO:0000256" key="2">
    <source>
        <dbReference type="ARBA" id="ARBA00029447"/>
    </source>
</evidence>
<dbReference type="InterPro" id="IPR004089">
    <property type="entry name" value="MCPsignal_dom"/>
</dbReference>
<sequence length="628" mass="66733">MQLLVLTAVPLLGFLALSGYLVRDAMSTMAHMREAAAGVRHMRANDRLISVLQVERGRSNGVPGGRRGADENASDRRQEMMQARQRTDLALDSADLPAAAQPRELVRRLRAQIDNAGLPPEAAFRQYSGLIGEVMADSSHLLRQMQMPALTDMAFASFTLTSLIEGAARERGLLNGVIGNGAFAKGERDGVAIVIGTQSGDERQFLLFATQAMRDRYRALQGSPAWSQVVETRASALAGAFAELDAGAWFDIASKRIASLQILQAEQFDLIGGAAEELQGAASRRMWQTVAAAGVAALLTLLLLPAVSLRILRSVGGEPREVAEIARRIARGEFSHDVPLRPGDRTSILAAMHHMADTLSRVMAELHRRAGALSSAAGQLNSASMAIANSTQQQASSIEETSAAMRTVSEAIYENNEHAMQTAKIAEKSDAEAREGCMAMSFTVAAMRNVAASVRDVDEIAYRTNLLALNAGIEAGRAGMEGKGFAVIAGEVRKLAEHAQQAARDVSEITGQSLDTAEKAGEMLHGLLPSITSTAELVGRISATSQRQARDLAQINAAVEQFSGALQYSADISERLSGTAKEVHRQAQALHDMVQLLHPAGADDGHAAPEQGGPAGSRGAAESGLAQR</sequence>
<dbReference type="InterPro" id="IPR051310">
    <property type="entry name" value="MCP_chemotaxis"/>
</dbReference>
<keyword evidence="5" id="KW-0812">Transmembrane</keyword>
<proteinExistence type="inferred from homology"/>
<dbReference type="SMART" id="SM00283">
    <property type="entry name" value="MA"/>
    <property type="match status" value="1"/>
</dbReference>
<comment type="similarity">
    <text evidence="2">Belongs to the methyl-accepting chemotaxis (MCP) protein family.</text>
</comment>
<reference evidence="7 8" key="1">
    <citation type="submission" date="2017-06" db="EMBL/GenBank/DDBJ databases">
        <title>Herbaspirillum phytohormonus sp. nov., isolated from the root nodule of Robinia pseudoacacia in lead-zinc mine.</title>
        <authorList>
            <person name="Fan M."/>
            <person name="Lin Y."/>
        </authorList>
    </citation>
    <scope>NUCLEOTIDE SEQUENCE [LARGE SCALE GENOMIC DNA]</scope>
    <source>
        <strain evidence="7 8">HZ10</strain>
    </source>
</reference>
<feature type="region of interest" description="Disordered" evidence="4">
    <location>
        <begin position="58"/>
        <end position="84"/>
    </location>
</feature>
<organism evidence="7 8">
    <name type="scientific">Herbaspirillum robiniae</name>
    <dbReference type="NCBI Taxonomy" id="2014887"/>
    <lineage>
        <taxon>Bacteria</taxon>
        <taxon>Pseudomonadati</taxon>
        <taxon>Pseudomonadota</taxon>
        <taxon>Betaproteobacteria</taxon>
        <taxon>Burkholderiales</taxon>
        <taxon>Oxalobacteraceae</taxon>
        <taxon>Herbaspirillum</taxon>
    </lineage>
</organism>
<gene>
    <name evidence="7" type="ORF">CEJ42_04440</name>
</gene>
<keyword evidence="5" id="KW-0472">Membrane</keyword>
<dbReference type="AlphaFoldDB" id="A0A246WY67"/>
<feature type="compositionally biased region" description="Basic and acidic residues" evidence="4">
    <location>
        <begin position="67"/>
        <end position="84"/>
    </location>
</feature>
<keyword evidence="1" id="KW-0145">Chemotaxis</keyword>
<keyword evidence="3" id="KW-0807">Transducer</keyword>
<dbReference type="InterPro" id="IPR004090">
    <property type="entry name" value="Chemotax_Me-accpt_rcpt"/>
</dbReference>
<dbReference type="Proteomes" id="UP000197596">
    <property type="component" value="Unassembled WGS sequence"/>
</dbReference>
<dbReference type="GO" id="GO:0004888">
    <property type="term" value="F:transmembrane signaling receptor activity"/>
    <property type="evidence" value="ECO:0007669"/>
    <property type="project" value="InterPro"/>
</dbReference>
<dbReference type="EMBL" id="NJGU01000001">
    <property type="protein sequence ID" value="OWY31296.1"/>
    <property type="molecule type" value="Genomic_DNA"/>
</dbReference>
<dbReference type="Gene3D" id="1.10.287.950">
    <property type="entry name" value="Methyl-accepting chemotaxis protein"/>
    <property type="match status" value="1"/>
</dbReference>
<dbReference type="GO" id="GO:0006935">
    <property type="term" value="P:chemotaxis"/>
    <property type="evidence" value="ECO:0007669"/>
    <property type="project" value="UniProtKB-KW"/>
</dbReference>
<name>A0A246WY67_9BURK</name>
<comment type="caution">
    <text evidence="7">The sequence shown here is derived from an EMBL/GenBank/DDBJ whole genome shotgun (WGS) entry which is preliminary data.</text>
</comment>
<evidence type="ECO:0000259" key="6">
    <source>
        <dbReference type="PROSITE" id="PS50111"/>
    </source>
</evidence>
<evidence type="ECO:0000256" key="4">
    <source>
        <dbReference type="SAM" id="MobiDB-lite"/>
    </source>
</evidence>
<dbReference type="PROSITE" id="PS50111">
    <property type="entry name" value="CHEMOTAXIS_TRANSDUC_2"/>
    <property type="match status" value="1"/>
</dbReference>
<dbReference type="Pfam" id="PF00015">
    <property type="entry name" value="MCPsignal"/>
    <property type="match status" value="1"/>
</dbReference>
<accession>A0A246WY67</accession>
<evidence type="ECO:0000256" key="5">
    <source>
        <dbReference type="SAM" id="Phobius"/>
    </source>
</evidence>
<evidence type="ECO:0000256" key="1">
    <source>
        <dbReference type="ARBA" id="ARBA00022500"/>
    </source>
</evidence>
<feature type="transmembrane region" description="Helical" evidence="5">
    <location>
        <begin position="286"/>
        <end position="304"/>
    </location>
</feature>